<dbReference type="Proteomes" id="UP000217895">
    <property type="component" value="Plasmid Plasmid2 dna"/>
</dbReference>
<reference evidence="3 4" key="1">
    <citation type="submission" date="2017-06" db="EMBL/GenBank/DDBJ databases">
        <title>Genome sequencing of cyanobaciteial culture collection at National Institute for Environmental Studies (NIES).</title>
        <authorList>
            <person name="Hirose Y."/>
            <person name="Shimura Y."/>
            <person name="Fujisawa T."/>
            <person name="Nakamura Y."/>
            <person name="Kawachi M."/>
        </authorList>
    </citation>
    <scope>NUCLEOTIDE SEQUENCE [LARGE SCALE GENOMIC DNA]</scope>
    <source>
        <strain evidence="3 4">NIES-2135</strain>
        <plasmid evidence="4">Plasmid Plasmid2 dna</plasmid>
    </source>
</reference>
<gene>
    <name evidence="3" type="ORF">NIES2135_64280</name>
</gene>
<sequence>MPIRGKSKTAQDPNSALKSKSKKAKAETPSATEPTKTPKPTTAPTGILPTIALPLPNIPFRTTPPMTLSGGSSTAIHRKDLTQVNHGLDIPEFQPNQWMAKDLFTNSSPLPETSQAEADQAVLSIARKRQTLRIVRENIGLNRDIVGAATEHQQLLGAVIQYSTELVNNQTKFVKYTDAGVKQQIAAVKLSQSQEQFTQETIALDGLRQMTPLIQEEWNERLELRRAKINGLREQTLNANARLASKRQELEAMFNVEFQTI</sequence>
<feature type="compositionally biased region" description="Low complexity" evidence="2">
    <location>
        <begin position="27"/>
        <end position="45"/>
    </location>
</feature>
<keyword evidence="3" id="KW-0614">Plasmid</keyword>
<dbReference type="AlphaFoldDB" id="A0A1Z4JS11"/>
<proteinExistence type="predicted"/>
<accession>A0A1Z4JS11</accession>
<geneLocation type="plasmid" evidence="3">
    <name>plasmid2</name>
</geneLocation>
<keyword evidence="1" id="KW-0175">Coiled coil</keyword>
<evidence type="ECO:0000313" key="3">
    <source>
        <dbReference type="EMBL" id="BAY59551.1"/>
    </source>
</evidence>
<dbReference type="EMBL" id="AP018205">
    <property type="protein sequence ID" value="BAY59551.1"/>
    <property type="molecule type" value="Genomic_DNA"/>
</dbReference>
<evidence type="ECO:0000256" key="1">
    <source>
        <dbReference type="SAM" id="Coils"/>
    </source>
</evidence>
<keyword evidence="4" id="KW-1185">Reference proteome</keyword>
<evidence type="ECO:0000256" key="2">
    <source>
        <dbReference type="SAM" id="MobiDB-lite"/>
    </source>
</evidence>
<organism evidence="3 4">
    <name type="scientific">Leptolyngbya boryana NIES-2135</name>
    <dbReference type="NCBI Taxonomy" id="1973484"/>
    <lineage>
        <taxon>Bacteria</taxon>
        <taxon>Bacillati</taxon>
        <taxon>Cyanobacteriota</taxon>
        <taxon>Cyanophyceae</taxon>
        <taxon>Leptolyngbyales</taxon>
        <taxon>Leptolyngbyaceae</taxon>
        <taxon>Leptolyngbya group</taxon>
        <taxon>Leptolyngbya</taxon>
    </lineage>
</organism>
<feature type="compositionally biased region" description="Polar residues" evidence="2">
    <location>
        <begin position="64"/>
        <end position="73"/>
    </location>
</feature>
<name>A0A1Z4JS11_LEPBY</name>
<evidence type="ECO:0000313" key="4">
    <source>
        <dbReference type="Proteomes" id="UP000217895"/>
    </source>
</evidence>
<feature type="coiled-coil region" evidence="1">
    <location>
        <begin position="215"/>
        <end position="253"/>
    </location>
</feature>
<feature type="region of interest" description="Disordered" evidence="2">
    <location>
        <begin position="1"/>
        <end position="73"/>
    </location>
</feature>
<protein>
    <submittedName>
        <fullName evidence="3">Uncharacterized protein</fullName>
    </submittedName>
</protein>